<keyword evidence="2" id="KW-1185">Reference proteome</keyword>
<name>A0ACC5U9A9_9FLAO</name>
<evidence type="ECO:0000313" key="1">
    <source>
        <dbReference type="EMBL" id="MBU2950917.1"/>
    </source>
</evidence>
<reference evidence="1" key="1">
    <citation type="submission" date="2021-05" db="EMBL/GenBank/DDBJ databases">
        <title>Draft genomes of bacteria isolated from model marine particles.</title>
        <authorList>
            <person name="Datta M.S."/>
            <person name="Schwartzman J.A."/>
            <person name="Enke T.N."/>
            <person name="Saavedra J."/>
            <person name="Cermak N."/>
            <person name="Cordero O.X."/>
        </authorList>
    </citation>
    <scope>NUCLEOTIDE SEQUENCE</scope>
    <source>
        <strain evidence="1">I2M19</strain>
    </source>
</reference>
<accession>A0ACC5U9A9</accession>
<proteinExistence type="predicted"/>
<evidence type="ECO:0000313" key="2">
    <source>
        <dbReference type="Proteomes" id="UP001647509"/>
    </source>
</evidence>
<gene>
    <name evidence="1" type="ORF">KO493_09420</name>
</gene>
<comment type="caution">
    <text evidence="1">The sequence shown here is derived from an EMBL/GenBank/DDBJ whole genome shotgun (WGS) entry which is preliminary data.</text>
</comment>
<dbReference type="Proteomes" id="UP001647509">
    <property type="component" value="Unassembled WGS sequence"/>
</dbReference>
<protein>
    <submittedName>
        <fullName evidence="1">ThuA domain-containing protein</fullName>
    </submittedName>
</protein>
<dbReference type="EMBL" id="JAHKPD010000013">
    <property type="protein sequence ID" value="MBU2950917.1"/>
    <property type="molecule type" value="Genomic_DNA"/>
</dbReference>
<organism evidence="1 2">
    <name type="scientific">Pseudotamlana agarivorans</name>
    <dbReference type="NCBI Taxonomy" id="481183"/>
    <lineage>
        <taxon>Bacteria</taxon>
        <taxon>Pseudomonadati</taxon>
        <taxon>Bacteroidota</taxon>
        <taxon>Flavobacteriia</taxon>
        <taxon>Flavobacteriales</taxon>
        <taxon>Flavobacteriaceae</taxon>
        <taxon>Pseudotamlana</taxon>
    </lineage>
</organism>
<sequence>MKKRFRSVLMCCVMCLCLVQGYSQTQQKAIEVLIVDGFSNHNWQQTTFLVKKILEESGLFHVSVSTSPATPEAEGWDDWNPEFSKYDVIIQNTNNYHNRALRWPRGVEENLEAYVKSGGGLYILHSANNAFTHWTAYDEMMGPGWREVDEGIAIQIDEHGEMLQIPSGEGKTTYHGKRNDEVVYILKDHPINKDFPKAWKTADLELYKYVRGSVKNVTVLSYATDEENNVNWPVEWTVNYGKGRVYNSTMGHIWKREVYPEGFRCIGFQTTLIRATEWLATGKVTSKIPANFPTETTTQLASESLN</sequence>